<dbReference type="Pfam" id="PF00550">
    <property type="entry name" value="PP-binding"/>
    <property type="match status" value="1"/>
</dbReference>
<dbReference type="GO" id="GO:0071770">
    <property type="term" value="P:DIM/DIP cell wall layer assembly"/>
    <property type="evidence" value="ECO:0007669"/>
    <property type="project" value="TreeGrafter"/>
</dbReference>
<dbReference type="Pfam" id="PF08659">
    <property type="entry name" value="KR"/>
    <property type="match status" value="1"/>
</dbReference>
<accession>A0A1C5J3F8</accession>
<dbReference type="InterPro" id="IPR020841">
    <property type="entry name" value="PKS_Beta-ketoAc_synthase_dom"/>
</dbReference>
<dbReference type="SUPFAM" id="SSF55048">
    <property type="entry name" value="Probable ACP-binding domain of malonyl-CoA ACP transacylase"/>
    <property type="match status" value="1"/>
</dbReference>
<evidence type="ECO:0000313" key="10">
    <source>
        <dbReference type="EMBL" id="SCG65055.1"/>
    </source>
</evidence>
<dbReference type="SMART" id="SM01294">
    <property type="entry name" value="PKS_PP_betabranch"/>
    <property type="match status" value="1"/>
</dbReference>
<proteinExistence type="predicted"/>
<evidence type="ECO:0000256" key="4">
    <source>
        <dbReference type="ARBA" id="ARBA00023268"/>
    </source>
</evidence>
<dbReference type="GO" id="GO:0031177">
    <property type="term" value="F:phosphopantetheine binding"/>
    <property type="evidence" value="ECO:0007669"/>
    <property type="project" value="InterPro"/>
</dbReference>
<dbReference type="InterPro" id="IPR049900">
    <property type="entry name" value="PKS_mFAS_DH"/>
</dbReference>
<dbReference type="PROSITE" id="PS50075">
    <property type="entry name" value="CARRIER"/>
    <property type="match status" value="1"/>
</dbReference>
<keyword evidence="4" id="KW-0511">Multifunctional enzyme</keyword>
<dbReference type="InterPro" id="IPR001227">
    <property type="entry name" value="Ac_transferase_dom_sf"/>
</dbReference>
<dbReference type="Pfam" id="PF16197">
    <property type="entry name" value="KAsynt_C_assoc"/>
    <property type="match status" value="1"/>
</dbReference>
<dbReference type="Gene3D" id="3.30.70.3290">
    <property type="match status" value="1"/>
</dbReference>
<dbReference type="Gene3D" id="3.10.129.110">
    <property type="entry name" value="Polyketide synthase dehydratase"/>
    <property type="match status" value="1"/>
</dbReference>
<evidence type="ECO:0000256" key="5">
    <source>
        <dbReference type="ARBA" id="ARBA00023315"/>
    </source>
</evidence>
<dbReference type="PROSITE" id="PS52004">
    <property type="entry name" value="KS3_2"/>
    <property type="match status" value="1"/>
</dbReference>
<dbReference type="PROSITE" id="PS00606">
    <property type="entry name" value="KS3_1"/>
    <property type="match status" value="1"/>
</dbReference>
<keyword evidence="5" id="KW-0012">Acyltransferase</keyword>
<dbReference type="GO" id="GO:0006633">
    <property type="term" value="P:fatty acid biosynthetic process"/>
    <property type="evidence" value="ECO:0007669"/>
    <property type="project" value="InterPro"/>
</dbReference>
<dbReference type="InterPro" id="IPR016039">
    <property type="entry name" value="Thiolase-like"/>
</dbReference>
<dbReference type="InterPro" id="IPR018201">
    <property type="entry name" value="Ketoacyl_synth_AS"/>
</dbReference>
<sequence length="2055" mass="214686">MHDNDPAGDPTQLLAVVGMAGRFPNAPDLDAFWQLLADGGDAIRPVPPERWDATAQLDPERAVQDVGGFLDDVDQFDPGFFGISPREAADIDPQQRLMLEVAWRALEDAGQPAAALRGTRTGVYVGASWHDYEILRKERGATATQHSTVGNALDVIAARVSYFLGLTGPSLVVETGCSSSLVALHLAGQALRTGEIDAALVGGVNLILAPDVSIGLTHFGGLSPQGRCKAFAADADGFVRAEGIAGLYLKRLDRALADGDRIQGVVVRTVVNNDGGGDSLVTPNPAGQEDLLRRAYVEGGIPLDRLAYVEAHGTGTGRGDPVEAEALGRVAGQARDTAVGPLPIGSVKTNIGHTEATAGLAGLLKVLLAIRHRTVPATRQHGELNPGIDFAGLRLRVATGPVALPDEPVFLGVNSFGWGGTNAHVVVADPPREPAGAEPASPALGVPAVLPISAHSSAALAERVRQVRDLLAHGTDPAQVAGALAHRADHFPLRVAALATDTAATLDRLDTWSTDHDADVDGLVTGRAEPVGRVAFVFPGQGSQWAAMGRDLYAASPVFRSVVDRCARAIAPHVDWDLAGVLSGAAGTGWTSRVDMVQPALWAMSVGLAELWRHAGVTPDVVIGHSQGEVSAATVAGILSYEDAALVVATRSALAVRASGRGRMLSVALDPEAARAALAGFEDLVSLAVENGPASCVLSGDGDAVLALREILEADGVHCRLVDVDYASHSPQMDALTPDLTAALAAITPVDGTVELVSTVRGTTLSGPELDAAYWAENLRRPVRFLTTVEELVAGGVTHLVEISPHPVLLTAIEQIAASRPVPPRVLGTLRRDAGTVDDLAAAFATGYVAGLAPHAYLPPGRTVRLPGIAWQRTRNWTEGGRRRGGRLGLDVTVVPSATEPDLWQGDLEIGTGSHPWVADHRVHDAVVVPGAAMLAVALATGRSRTGQEPTVLRDVRFSADLTLTGDAPAQVGALWRDDVTEGGSFTLCSLASDGSGWTTHATARVQQSAATAPVPFPAGLVGQPPVGADDFYAACERRGLRYGPALRGVRRVSVDGARALGELELPAKCRAGASVALHPALWDAALQVSLALDEGTGTVVPTGVQRVERHRATVPTAGWSYAERRDDGRYDVHVFDAEREPVLSMIGLSLQELTLTAGDDPDTALLHRLAFRPAPSPEPATLPGRWLVAGTGPLAAALPGEELTDPAGLVAAEPAGVVFVVPTGGPQQRAALVGLTELTRAAAALPMPPRIAVVTTGAQAVTGADLPDPGAAMFWGFTRVLRREHPELAPTLVDVAAADDPVVAALAVVAELATTDGDDQVVLRGVDRWVGRIVVGRAEPDEEPPAWRTPVQPFRLVPARPGRWDGLEFRPRSRGVPAAGEVQIEVTAAALNFIDVMKAMGTYPDPVGGELLGGECAGRVTAVGADVTGFAVGDRVVACAFGAIASHLTVAADRVRALPPDLDDADAAALPLVTLTAWYALADLGRVRAGETVLVHSAAGGLGLAAIGVARHLGAEVLATAGTEEKREYLRGLGVRQVFDSRDLSWADEVLAATGGRGVDVVLNSLTGAAIDAGLDVLAEDGRFLEVGKKDVYAGRRISLAAFRKSVTVAAIDLAGLMDRRPERFAPLFTEVWDLVVAGKLPRLPVARYDFADAADALRTMATGRHIGKLVLVDPTTVTAVVPEPMPGGRFRADGTYLITGGLGALGLSLAEYVAEHGGGALALLGRRAPDPDAGERIAALRAAGCDVRAYPVDVTDRAAVAAVLDQVRAGQPPLRGVVHAAGVLDDATIATLRPEQIERAVAPKVDGARHLDALTTDDPLDLFVLFSSAAALVGNAGQAGYAAGNAYLDSLAEARRRRGRPALSVQWGPFADVGLAAQDGNRGDRLSERGMGSFPVTRAWPALARFLDDGERVVGYVPLNVRQWFDAYPDTAALPSWQELRADGGTGGGDGTVFLERLHGAAADARVPLVEEKVRELTGRVLRIDPGAVDQQTPFKALGLDSLMSLELRNRLESAFGLKLSPTLLWTYGTAGALATVLCEQLLDTATETERVQ</sequence>
<dbReference type="InterPro" id="IPR049552">
    <property type="entry name" value="PKS_DH_N"/>
</dbReference>
<dbReference type="Pfam" id="PF13602">
    <property type="entry name" value="ADH_zinc_N_2"/>
    <property type="match status" value="1"/>
</dbReference>
<dbReference type="GO" id="GO:0005737">
    <property type="term" value="C:cytoplasm"/>
    <property type="evidence" value="ECO:0007669"/>
    <property type="project" value="TreeGrafter"/>
</dbReference>
<dbReference type="SMART" id="SM00829">
    <property type="entry name" value="PKS_ER"/>
    <property type="match status" value="1"/>
</dbReference>
<feature type="region of interest" description="N-terminal hotdog fold" evidence="6">
    <location>
        <begin position="885"/>
        <end position="1013"/>
    </location>
</feature>
<dbReference type="PANTHER" id="PTHR43775">
    <property type="entry name" value="FATTY ACID SYNTHASE"/>
    <property type="match status" value="1"/>
</dbReference>
<dbReference type="CDD" id="cd05195">
    <property type="entry name" value="enoyl_red"/>
    <property type="match status" value="1"/>
</dbReference>
<feature type="domain" description="PKS/mFAS DH" evidence="9">
    <location>
        <begin position="885"/>
        <end position="1160"/>
    </location>
</feature>
<evidence type="ECO:0000256" key="1">
    <source>
        <dbReference type="ARBA" id="ARBA00022450"/>
    </source>
</evidence>
<feature type="region of interest" description="C-terminal hotdog fold" evidence="6">
    <location>
        <begin position="1024"/>
        <end position="1160"/>
    </location>
</feature>
<dbReference type="SMART" id="SM00827">
    <property type="entry name" value="PKS_AT"/>
    <property type="match status" value="1"/>
</dbReference>
<dbReference type="SMART" id="SM00825">
    <property type="entry name" value="PKS_KS"/>
    <property type="match status" value="1"/>
</dbReference>
<dbReference type="PANTHER" id="PTHR43775:SF37">
    <property type="entry name" value="SI:DKEY-61P9.11"/>
    <property type="match status" value="1"/>
</dbReference>
<dbReference type="InterPro" id="IPR050091">
    <property type="entry name" value="PKS_NRPS_Biosynth_Enz"/>
</dbReference>
<organism evidence="10 11">
    <name type="scientific">Micromonospora rifamycinica</name>
    <dbReference type="NCBI Taxonomy" id="291594"/>
    <lineage>
        <taxon>Bacteria</taxon>
        <taxon>Bacillati</taxon>
        <taxon>Actinomycetota</taxon>
        <taxon>Actinomycetes</taxon>
        <taxon>Micromonosporales</taxon>
        <taxon>Micromonosporaceae</taxon>
        <taxon>Micromonospora</taxon>
    </lineage>
</organism>
<dbReference type="Gene3D" id="3.40.50.720">
    <property type="entry name" value="NAD(P)-binding Rossmann-like Domain"/>
    <property type="match status" value="3"/>
</dbReference>
<keyword evidence="2" id="KW-0597">Phosphoprotein</keyword>
<dbReference type="InterPro" id="IPR014043">
    <property type="entry name" value="Acyl_transferase_dom"/>
</dbReference>
<dbReference type="GO" id="GO:0004312">
    <property type="term" value="F:fatty acid synthase activity"/>
    <property type="evidence" value="ECO:0007669"/>
    <property type="project" value="TreeGrafter"/>
</dbReference>
<dbReference type="GO" id="GO:0005886">
    <property type="term" value="C:plasma membrane"/>
    <property type="evidence" value="ECO:0007669"/>
    <property type="project" value="TreeGrafter"/>
</dbReference>
<dbReference type="SMART" id="SM00822">
    <property type="entry name" value="PKS_KR"/>
    <property type="match status" value="1"/>
</dbReference>
<dbReference type="SUPFAM" id="SSF50129">
    <property type="entry name" value="GroES-like"/>
    <property type="match status" value="1"/>
</dbReference>
<dbReference type="InterPro" id="IPR036291">
    <property type="entry name" value="NAD(P)-bd_dom_sf"/>
</dbReference>
<dbReference type="InterPro" id="IPR011032">
    <property type="entry name" value="GroES-like_sf"/>
</dbReference>
<evidence type="ECO:0000259" key="8">
    <source>
        <dbReference type="PROSITE" id="PS52004"/>
    </source>
</evidence>
<dbReference type="InterPro" id="IPR006162">
    <property type="entry name" value="Ppantetheine_attach_site"/>
</dbReference>
<dbReference type="InterPro" id="IPR020806">
    <property type="entry name" value="PKS_PP-bd"/>
</dbReference>
<dbReference type="Gene3D" id="3.40.366.10">
    <property type="entry name" value="Malonyl-Coenzyme A Acyl Carrier Protein, domain 2"/>
    <property type="match status" value="1"/>
</dbReference>
<dbReference type="InterPro" id="IPR042104">
    <property type="entry name" value="PKS_dehydratase_sf"/>
</dbReference>
<dbReference type="InterPro" id="IPR020807">
    <property type="entry name" value="PKS_DH"/>
</dbReference>
<keyword evidence="11" id="KW-1185">Reference proteome</keyword>
<protein>
    <submittedName>
        <fullName evidence="10">Phthiocerol/phenolphthiocerol synthesis type-I polyketide synthase C</fullName>
    </submittedName>
</protein>
<dbReference type="InterPro" id="IPR049551">
    <property type="entry name" value="PKS_DH_C"/>
</dbReference>
<dbReference type="SMART" id="SM00826">
    <property type="entry name" value="PKS_DH"/>
    <property type="match status" value="1"/>
</dbReference>
<evidence type="ECO:0000256" key="2">
    <source>
        <dbReference type="ARBA" id="ARBA00022553"/>
    </source>
</evidence>
<dbReference type="Pfam" id="PF21089">
    <property type="entry name" value="PKS_DH_N"/>
    <property type="match status" value="1"/>
</dbReference>
<dbReference type="InterPro" id="IPR014030">
    <property type="entry name" value="Ketoacyl_synth_N"/>
</dbReference>
<feature type="domain" description="Carrier" evidence="7">
    <location>
        <begin position="1970"/>
        <end position="2044"/>
    </location>
</feature>
<feature type="active site" description="Proton acceptor; for dehydratase activity" evidence="6">
    <location>
        <position position="921"/>
    </location>
</feature>
<dbReference type="InterPro" id="IPR014031">
    <property type="entry name" value="Ketoacyl_synth_C"/>
</dbReference>
<dbReference type="FunFam" id="3.40.366.10:FF:000002">
    <property type="entry name" value="Probable polyketide synthase 2"/>
    <property type="match status" value="1"/>
</dbReference>
<dbReference type="SUPFAM" id="SSF52151">
    <property type="entry name" value="FabD/lysophospholipase-like"/>
    <property type="match status" value="1"/>
</dbReference>
<dbReference type="SUPFAM" id="SSF51735">
    <property type="entry name" value="NAD(P)-binding Rossmann-fold domains"/>
    <property type="match status" value="3"/>
</dbReference>
<dbReference type="Pfam" id="PF02801">
    <property type="entry name" value="Ketoacyl-synt_C"/>
    <property type="match status" value="1"/>
</dbReference>
<evidence type="ECO:0000256" key="6">
    <source>
        <dbReference type="PROSITE-ProRule" id="PRU01363"/>
    </source>
</evidence>
<dbReference type="FunFam" id="3.40.50.720:FF:000209">
    <property type="entry name" value="Polyketide synthase Pks12"/>
    <property type="match status" value="1"/>
</dbReference>
<dbReference type="PROSITE" id="PS52019">
    <property type="entry name" value="PKS_MFAS_DH"/>
    <property type="match status" value="1"/>
</dbReference>
<evidence type="ECO:0000313" key="11">
    <source>
        <dbReference type="Proteomes" id="UP000198226"/>
    </source>
</evidence>
<dbReference type="Pfam" id="PF00109">
    <property type="entry name" value="ketoacyl-synt"/>
    <property type="match status" value="1"/>
</dbReference>
<dbReference type="InterPro" id="IPR032821">
    <property type="entry name" value="PKS_assoc"/>
</dbReference>
<dbReference type="Gene3D" id="1.10.1200.10">
    <property type="entry name" value="ACP-like"/>
    <property type="match status" value="1"/>
</dbReference>
<dbReference type="CDD" id="cd00833">
    <property type="entry name" value="PKS"/>
    <property type="match status" value="1"/>
</dbReference>
<name>A0A1C5J3F8_9ACTN</name>
<dbReference type="InterPro" id="IPR009081">
    <property type="entry name" value="PP-bd_ACP"/>
</dbReference>
<evidence type="ECO:0000259" key="7">
    <source>
        <dbReference type="PROSITE" id="PS50075"/>
    </source>
</evidence>
<feature type="domain" description="Ketosynthase family 3 (KS3)" evidence="8">
    <location>
        <begin position="11"/>
        <end position="429"/>
    </location>
</feature>
<keyword evidence="1" id="KW-0596">Phosphopantetheine</keyword>
<dbReference type="GO" id="GO:0004315">
    <property type="term" value="F:3-oxoacyl-[acyl-carrier-protein] synthase activity"/>
    <property type="evidence" value="ECO:0007669"/>
    <property type="project" value="InterPro"/>
</dbReference>
<dbReference type="InterPro" id="IPR013154">
    <property type="entry name" value="ADH-like_N"/>
</dbReference>
<evidence type="ECO:0000259" key="9">
    <source>
        <dbReference type="PROSITE" id="PS52019"/>
    </source>
</evidence>
<dbReference type="Pfam" id="PF14765">
    <property type="entry name" value="PS-DH"/>
    <property type="match status" value="1"/>
</dbReference>
<dbReference type="Pfam" id="PF08240">
    <property type="entry name" value="ADH_N"/>
    <property type="match status" value="1"/>
</dbReference>
<dbReference type="Proteomes" id="UP000198226">
    <property type="component" value="Chromosome I"/>
</dbReference>
<gene>
    <name evidence="10" type="ORF">GA0070623_3102</name>
</gene>
<dbReference type="InterPro" id="IPR036736">
    <property type="entry name" value="ACP-like_sf"/>
</dbReference>
<dbReference type="SUPFAM" id="SSF47336">
    <property type="entry name" value="ACP-like"/>
    <property type="match status" value="1"/>
</dbReference>
<dbReference type="Gene3D" id="3.90.180.10">
    <property type="entry name" value="Medium-chain alcohol dehydrogenases, catalytic domain"/>
    <property type="match status" value="1"/>
</dbReference>
<dbReference type="EMBL" id="LT607752">
    <property type="protein sequence ID" value="SCG65055.1"/>
    <property type="molecule type" value="Genomic_DNA"/>
</dbReference>
<dbReference type="Pfam" id="PF00698">
    <property type="entry name" value="Acyl_transf_1"/>
    <property type="match status" value="1"/>
</dbReference>
<dbReference type="InterPro" id="IPR016036">
    <property type="entry name" value="Malonyl_transacylase_ACP-bd"/>
</dbReference>
<dbReference type="InterPro" id="IPR013968">
    <property type="entry name" value="PKS_KR"/>
</dbReference>
<dbReference type="RefSeq" id="WP_197699985.1">
    <property type="nucleotide sequence ID" value="NZ_LT607752.1"/>
</dbReference>
<evidence type="ECO:0000256" key="3">
    <source>
        <dbReference type="ARBA" id="ARBA00022679"/>
    </source>
</evidence>
<dbReference type="PROSITE" id="PS00012">
    <property type="entry name" value="PHOSPHOPANTETHEINE"/>
    <property type="match status" value="1"/>
</dbReference>
<dbReference type="SUPFAM" id="SSF53901">
    <property type="entry name" value="Thiolase-like"/>
    <property type="match status" value="1"/>
</dbReference>
<dbReference type="GO" id="GO:0016491">
    <property type="term" value="F:oxidoreductase activity"/>
    <property type="evidence" value="ECO:0007669"/>
    <property type="project" value="InterPro"/>
</dbReference>
<keyword evidence="3" id="KW-0808">Transferase</keyword>
<dbReference type="SMART" id="SM00823">
    <property type="entry name" value="PKS_PP"/>
    <property type="match status" value="1"/>
</dbReference>
<reference evidence="11" key="1">
    <citation type="submission" date="2016-06" db="EMBL/GenBank/DDBJ databases">
        <authorList>
            <person name="Varghese N."/>
            <person name="Submissions Spin"/>
        </authorList>
    </citation>
    <scope>NUCLEOTIDE SEQUENCE [LARGE SCALE GENOMIC DNA]</scope>
    <source>
        <strain evidence="11">DSM 44983</strain>
    </source>
</reference>
<dbReference type="Gene3D" id="3.40.47.10">
    <property type="match status" value="1"/>
</dbReference>
<dbReference type="InterPro" id="IPR020843">
    <property type="entry name" value="ER"/>
</dbReference>
<dbReference type="InterPro" id="IPR016035">
    <property type="entry name" value="Acyl_Trfase/lysoPLipase"/>
</dbReference>
<dbReference type="InterPro" id="IPR057326">
    <property type="entry name" value="KR_dom"/>
</dbReference>
<feature type="active site" description="Proton donor; for dehydratase activity" evidence="6">
    <location>
        <position position="1084"/>
    </location>
</feature>